<dbReference type="CDD" id="cd00165">
    <property type="entry name" value="S4"/>
    <property type="match status" value="1"/>
</dbReference>
<evidence type="ECO:0000259" key="8">
    <source>
        <dbReference type="Pfam" id="PF01479"/>
    </source>
</evidence>
<evidence type="ECO:0000256" key="6">
    <source>
        <dbReference type="PIRNR" id="PIRNR002116"/>
    </source>
</evidence>
<evidence type="ECO:0000259" key="7">
    <source>
        <dbReference type="Pfam" id="PF00900"/>
    </source>
</evidence>
<dbReference type="PIRSF" id="PIRSF002116">
    <property type="entry name" value="Ribosomal_S4"/>
    <property type="match status" value="1"/>
</dbReference>
<feature type="domain" description="Small ribosomal subunit protein eS4 C-terminal" evidence="10">
    <location>
        <begin position="194"/>
        <end position="241"/>
    </location>
</feature>
<dbReference type="Pfam" id="PF16121">
    <property type="entry name" value="40S_S4_C"/>
    <property type="match status" value="1"/>
</dbReference>
<evidence type="ECO:0000256" key="1">
    <source>
        <dbReference type="ARBA" id="ARBA00007500"/>
    </source>
</evidence>
<dbReference type="InterPro" id="IPR036986">
    <property type="entry name" value="S4_RNA-bd_sf"/>
</dbReference>
<evidence type="ECO:0000259" key="9">
    <source>
        <dbReference type="Pfam" id="PF08071"/>
    </source>
</evidence>
<comment type="caution">
    <text evidence="11">The sequence shown here is derived from an EMBL/GenBank/DDBJ whole genome shotgun (WGS) entry which is preliminary data.</text>
</comment>
<evidence type="ECO:0000259" key="10">
    <source>
        <dbReference type="Pfam" id="PF16121"/>
    </source>
</evidence>
<feature type="domain" description="Small ribosomal subunit protein eS4 N-terminal" evidence="9">
    <location>
        <begin position="1"/>
        <end position="21"/>
    </location>
</feature>
<dbReference type="FunFam" id="2.30.30.30:FF:000005">
    <property type="entry name" value="40S ribosomal protein S4"/>
    <property type="match status" value="1"/>
</dbReference>
<dbReference type="InterPro" id="IPR013843">
    <property type="entry name" value="Ribosomal_eS4_N"/>
</dbReference>
<dbReference type="OrthoDB" id="1109245at2759"/>
<dbReference type="InterPro" id="IPR002942">
    <property type="entry name" value="S4_RNA-bd"/>
</dbReference>
<dbReference type="Proteomes" id="UP001152320">
    <property type="component" value="Chromosome 16"/>
</dbReference>
<accession>A0A9Q0YS25</accession>
<dbReference type="Pfam" id="PF01479">
    <property type="entry name" value="S4"/>
    <property type="match status" value="1"/>
</dbReference>
<proteinExistence type="inferred from homology"/>
<dbReference type="AlphaFoldDB" id="A0A9Q0YS25"/>
<sequence>MLDKLSGTFAPRPSQGPHKLRECLPLVIFLRNRLKYALTGDEVKKITMQRLIKVDGKVRTDINFPAGFMDVISIERTNENFRLIYDVKGRFIVHRITSEEGKYKLCKVRKIWTGSKGVPQLSTHDARTIRYPDPAIKANDTVKVDIATGKITDYIKFESGNLCMITGGRNLGRVGVLTHRERHPGSFDICHVRDTQNHTFSTRLTNVFVIGKGQKPYISLPRGKGIRLSIMEEREKRLAQKQ</sequence>
<evidence type="ECO:0000313" key="11">
    <source>
        <dbReference type="EMBL" id="KAJ8026771.1"/>
    </source>
</evidence>
<dbReference type="InterPro" id="IPR032277">
    <property type="entry name" value="Ribosomal_eS4_C"/>
</dbReference>
<feature type="domain" description="RNA-binding S4" evidence="8">
    <location>
        <begin position="25"/>
        <end position="72"/>
    </location>
</feature>
<dbReference type="EMBL" id="JAIZAY010000016">
    <property type="protein sequence ID" value="KAJ8026771.1"/>
    <property type="molecule type" value="Genomic_DNA"/>
</dbReference>
<keyword evidence="12" id="KW-1185">Reference proteome</keyword>
<dbReference type="Pfam" id="PF00900">
    <property type="entry name" value="Ribosomal_S4e"/>
    <property type="match status" value="1"/>
</dbReference>
<keyword evidence="3 6" id="KW-0694">RNA-binding</keyword>
<dbReference type="Gene3D" id="2.30.30.30">
    <property type="match status" value="1"/>
</dbReference>
<dbReference type="HAMAP" id="MF_00485">
    <property type="entry name" value="Ribosomal_eS4"/>
    <property type="match status" value="1"/>
</dbReference>
<dbReference type="InterPro" id="IPR038237">
    <property type="entry name" value="Ribosomal_eS4_central_sf"/>
</dbReference>
<name>A0A9Q0YS25_HOLLE</name>
<dbReference type="FunFam" id="3.10.290.10:FF:000051">
    <property type="entry name" value="40S ribosomal protein S4, X isoform"/>
    <property type="match status" value="1"/>
</dbReference>
<dbReference type="GO" id="GO:0006412">
    <property type="term" value="P:translation"/>
    <property type="evidence" value="ECO:0007669"/>
    <property type="project" value="InterPro"/>
</dbReference>
<keyword evidence="2 6" id="KW-0699">rRNA-binding</keyword>
<keyword evidence="4 6" id="KW-0689">Ribosomal protein</keyword>
<dbReference type="PROSITE" id="PS50889">
    <property type="entry name" value="S4"/>
    <property type="match status" value="1"/>
</dbReference>
<comment type="similarity">
    <text evidence="1 6">Belongs to the eukaryotic ribosomal protein eS4 family.</text>
</comment>
<dbReference type="FunFam" id="2.40.50.740:FF:000001">
    <property type="entry name" value="40S ribosomal protein S4"/>
    <property type="match status" value="1"/>
</dbReference>
<evidence type="ECO:0000256" key="3">
    <source>
        <dbReference type="ARBA" id="ARBA00022884"/>
    </source>
</evidence>
<evidence type="ECO:0000256" key="4">
    <source>
        <dbReference type="ARBA" id="ARBA00022980"/>
    </source>
</evidence>
<dbReference type="Gene3D" id="3.10.290.10">
    <property type="entry name" value="RNA-binding S4 domain"/>
    <property type="match status" value="1"/>
</dbReference>
<gene>
    <name evidence="11" type="ORF">HOLleu_31703</name>
</gene>
<dbReference type="CDD" id="cd06087">
    <property type="entry name" value="KOW_RPS4"/>
    <property type="match status" value="1"/>
</dbReference>
<protein>
    <recommendedName>
        <fullName evidence="6">40S ribosomal protein S4</fullName>
    </recommendedName>
</protein>
<dbReference type="Gene3D" id="2.40.50.740">
    <property type="match status" value="1"/>
</dbReference>
<evidence type="ECO:0000256" key="2">
    <source>
        <dbReference type="ARBA" id="ARBA00022730"/>
    </source>
</evidence>
<dbReference type="PANTHER" id="PTHR11581:SF0">
    <property type="entry name" value="SMALL RIBOSOMAL SUBUNIT PROTEIN ES4"/>
    <property type="match status" value="1"/>
</dbReference>
<dbReference type="InterPro" id="IPR000876">
    <property type="entry name" value="Ribosomal_eS4"/>
</dbReference>
<organism evidence="11 12">
    <name type="scientific">Holothuria leucospilota</name>
    <name type="common">Black long sea cucumber</name>
    <name type="synonym">Mertensiothuria leucospilota</name>
    <dbReference type="NCBI Taxonomy" id="206669"/>
    <lineage>
        <taxon>Eukaryota</taxon>
        <taxon>Metazoa</taxon>
        <taxon>Echinodermata</taxon>
        <taxon>Eleutherozoa</taxon>
        <taxon>Echinozoa</taxon>
        <taxon>Holothuroidea</taxon>
        <taxon>Aspidochirotacea</taxon>
        <taxon>Aspidochirotida</taxon>
        <taxon>Holothuriidae</taxon>
        <taxon>Holothuria</taxon>
    </lineage>
</organism>
<dbReference type="GO" id="GO:0003735">
    <property type="term" value="F:structural constituent of ribosome"/>
    <property type="evidence" value="ECO:0007669"/>
    <property type="project" value="UniProtKB-UniRule"/>
</dbReference>
<feature type="domain" description="Small ribosomal subunit protein eS4 central region" evidence="7">
    <location>
        <begin position="77"/>
        <end position="151"/>
    </location>
</feature>
<keyword evidence="5 6" id="KW-0687">Ribonucleoprotein</keyword>
<evidence type="ECO:0000313" key="12">
    <source>
        <dbReference type="Proteomes" id="UP001152320"/>
    </source>
</evidence>
<dbReference type="PANTHER" id="PTHR11581">
    <property type="entry name" value="30S/40S RIBOSOMAL PROTEIN S4"/>
    <property type="match status" value="1"/>
</dbReference>
<dbReference type="InterPro" id="IPR014722">
    <property type="entry name" value="Rib_uL2_dom2"/>
</dbReference>
<dbReference type="InterPro" id="IPR013845">
    <property type="entry name" value="Ribosomal_eS4_central_region"/>
</dbReference>
<reference evidence="11" key="1">
    <citation type="submission" date="2021-10" db="EMBL/GenBank/DDBJ databases">
        <title>Tropical sea cucumber genome reveals ecological adaptation and Cuvierian tubules defense mechanism.</title>
        <authorList>
            <person name="Chen T."/>
        </authorList>
    </citation>
    <scope>NUCLEOTIDE SEQUENCE</scope>
    <source>
        <strain evidence="11">Nanhai2018</strain>
        <tissue evidence="11">Muscle</tissue>
    </source>
</reference>
<dbReference type="InterPro" id="IPR041982">
    <property type="entry name" value="Ribosomal_eS4_KOW"/>
</dbReference>
<dbReference type="GO" id="GO:0019843">
    <property type="term" value="F:rRNA binding"/>
    <property type="evidence" value="ECO:0007669"/>
    <property type="project" value="UniProtKB-UniRule"/>
</dbReference>
<evidence type="ECO:0000256" key="5">
    <source>
        <dbReference type="ARBA" id="ARBA00023274"/>
    </source>
</evidence>
<dbReference type="GO" id="GO:0022627">
    <property type="term" value="C:cytosolic small ribosomal subunit"/>
    <property type="evidence" value="ECO:0007669"/>
    <property type="project" value="TreeGrafter"/>
</dbReference>
<dbReference type="Pfam" id="PF08071">
    <property type="entry name" value="RS4NT"/>
    <property type="match status" value="1"/>
</dbReference>